<protein>
    <submittedName>
        <fullName evidence="10">Heavy metal translocating P-type ATPase</fullName>
    </submittedName>
</protein>
<dbReference type="Pfam" id="PF00122">
    <property type="entry name" value="E1-E2_ATPase"/>
    <property type="match status" value="1"/>
</dbReference>
<dbReference type="InterPro" id="IPR008250">
    <property type="entry name" value="ATPase_P-typ_transduc_dom_A_sf"/>
</dbReference>
<gene>
    <name evidence="10" type="ORF">IGS67_06850</name>
</gene>
<sequence>MERLRAYPWVIATLAVGAVGLTLLAAGLDDTSRWIVVAWVVLVAATQAWDMVRSLRAGDVGLDILAVLAISAAVAVGEHWAALVVVIMLTGGEALEDYAERRAKRELTALLDRAPRTAHRVDSSGTVTDIPVEDVAIGDILLVKPAEVVPVDGELVDDTAVLDESSVTGESLPVEHVRGDRIVSGSINGDGVAHIRATALAADSQYQQIVDLVAAAEETRAPMVRLADRYAVPFTIVAVAIALLAWWVSGDPRRLAEVLVVATPCPLLIAAPVTFVAGMSRSAKAGVVVKGGGVLEQLARVRTVALDKTGTLTHGRPHITRVVATDGLTEDDILALAAAAEQYSAHPIAVALVAGARERGTTVQPGTDVTEETAHGVAATVGGRRVAVGKGTWVVQASAPDAIADASRTDAPLAAQSDVTPGAVAVHVAVDGERVGIVELADAVRDESAAVLTALRGVGVERIVMLTGDAEATAQHVAAEVGVDEVRASLLPQEKVAAVASLPERPVLMVGDGVNDAPVLAVADVGVAMGATGATAASESADAVLLVDDLGALVRLVGISRRTVRVALESIWAGIGLSVVLMLVAAFGFLPALAGAAMQEVVDLVAILGALRALTPGRGEPTLASVAHAAEPAQQSIAV</sequence>
<dbReference type="InterPro" id="IPR051014">
    <property type="entry name" value="Cation_Transport_ATPase_IB"/>
</dbReference>
<dbReference type="Proteomes" id="UP000642107">
    <property type="component" value="Unassembled WGS sequence"/>
</dbReference>
<evidence type="ECO:0000256" key="3">
    <source>
        <dbReference type="ARBA" id="ARBA00022692"/>
    </source>
</evidence>
<dbReference type="SFLD" id="SFLDS00003">
    <property type="entry name" value="Haloacid_Dehalogenase"/>
    <property type="match status" value="1"/>
</dbReference>
<dbReference type="InterPro" id="IPR023298">
    <property type="entry name" value="ATPase_P-typ_TM_dom_sf"/>
</dbReference>
<name>A0ABR9DQ17_9MICO</name>
<keyword evidence="7 8" id="KW-0472">Membrane</keyword>
<feature type="transmembrane region" description="Helical" evidence="8">
    <location>
        <begin position="6"/>
        <end position="27"/>
    </location>
</feature>
<comment type="similarity">
    <text evidence="2 8">Belongs to the cation transport ATPase (P-type) (TC 3.A.3) family. Type IB subfamily.</text>
</comment>
<evidence type="ECO:0000256" key="1">
    <source>
        <dbReference type="ARBA" id="ARBA00004651"/>
    </source>
</evidence>
<comment type="subcellular location">
    <subcellularLocation>
        <location evidence="1">Cell membrane</location>
        <topology evidence="1">Multi-pass membrane protein</topology>
    </subcellularLocation>
</comment>
<evidence type="ECO:0000256" key="2">
    <source>
        <dbReference type="ARBA" id="ARBA00006024"/>
    </source>
</evidence>
<proteinExistence type="inferred from homology"/>
<keyword evidence="8" id="KW-0547">Nucleotide-binding</keyword>
<keyword evidence="8" id="KW-0067">ATP-binding</keyword>
<dbReference type="SUPFAM" id="SSF81665">
    <property type="entry name" value="Calcium ATPase, transmembrane domain M"/>
    <property type="match status" value="1"/>
</dbReference>
<evidence type="ECO:0000259" key="9">
    <source>
        <dbReference type="Pfam" id="PF00122"/>
    </source>
</evidence>
<comment type="caution">
    <text evidence="10">The sequence shown here is derived from an EMBL/GenBank/DDBJ whole genome shotgun (WGS) entry which is preliminary data.</text>
</comment>
<dbReference type="PRINTS" id="PR00119">
    <property type="entry name" value="CATATPASE"/>
</dbReference>
<evidence type="ECO:0000256" key="5">
    <source>
        <dbReference type="ARBA" id="ARBA00022967"/>
    </source>
</evidence>
<feature type="transmembrane region" description="Helical" evidence="8">
    <location>
        <begin position="230"/>
        <end position="249"/>
    </location>
</feature>
<keyword evidence="3 8" id="KW-0812">Transmembrane</keyword>
<keyword evidence="4 8" id="KW-0479">Metal-binding</keyword>
<evidence type="ECO:0000256" key="7">
    <source>
        <dbReference type="ARBA" id="ARBA00023136"/>
    </source>
</evidence>
<dbReference type="InterPro" id="IPR023214">
    <property type="entry name" value="HAD_sf"/>
</dbReference>
<dbReference type="PANTHER" id="PTHR48085:SF5">
    <property type="entry name" value="CADMIUM_ZINC-TRANSPORTING ATPASE HMA4-RELATED"/>
    <property type="match status" value="1"/>
</dbReference>
<evidence type="ECO:0000256" key="8">
    <source>
        <dbReference type="RuleBase" id="RU362081"/>
    </source>
</evidence>
<feature type="transmembrane region" description="Helical" evidence="8">
    <location>
        <begin position="34"/>
        <end position="52"/>
    </location>
</feature>
<dbReference type="PROSITE" id="PS00154">
    <property type="entry name" value="ATPASE_E1_E2"/>
    <property type="match status" value="1"/>
</dbReference>
<feature type="transmembrane region" description="Helical" evidence="8">
    <location>
        <begin position="571"/>
        <end position="594"/>
    </location>
</feature>
<keyword evidence="6 8" id="KW-1133">Transmembrane helix</keyword>
<dbReference type="InterPro" id="IPR036412">
    <property type="entry name" value="HAD-like_sf"/>
</dbReference>
<dbReference type="Gene3D" id="3.40.1110.10">
    <property type="entry name" value="Calcium-transporting ATPase, cytoplasmic domain N"/>
    <property type="match status" value="1"/>
</dbReference>
<dbReference type="SUPFAM" id="SSF81660">
    <property type="entry name" value="Metal cation-transporting ATPase, ATP-binding domain N"/>
    <property type="match status" value="1"/>
</dbReference>
<accession>A0ABR9DQ17</accession>
<dbReference type="SUPFAM" id="SSF56784">
    <property type="entry name" value="HAD-like"/>
    <property type="match status" value="1"/>
</dbReference>
<keyword evidence="11" id="KW-1185">Reference proteome</keyword>
<dbReference type="NCBIfam" id="TIGR01494">
    <property type="entry name" value="ATPase_P-type"/>
    <property type="match status" value="2"/>
</dbReference>
<keyword evidence="8" id="KW-1003">Cell membrane</keyword>
<dbReference type="SUPFAM" id="SSF81653">
    <property type="entry name" value="Calcium ATPase, transduction domain A"/>
    <property type="match status" value="1"/>
</dbReference>
<organism evidence="10 11">
    <name type="scientific">Flavimobilis rhizosphaerae</name>
    <dbReference type="NCBI Taxonomy" id="2775421"/>
    <lineage>
        <taxon>Bacteria</taxon>
        <taxon>Bacillati</taxon>
        <taxon>Actinomycetota</taxon>
        <taxon>Actinomycetes</taxon>
        <taxon>Micrococcales</taxon>
        <taxon>Jonesiaceae</taxon>
        <taxon>Flavimobilis</taxon>
    </lineage>
</organism>
<dbReference type="InterPro" id="IPR018303">
    <property type="entry name" value="ATPase_P-typ_P_site"/>
</dbReference>
<dbReference type="InterPro" id="IPR023299">
    <property type="entry name" value="ATPase_P-typ_cyto_dom_N"/>
</dbReference>
<feature type="transmembrane region" description="Helical" evidence="8">
    <location>
        <begin position="64"/>
        <end position="95"/>
    </location>
</feature>
<dbReference type="SFLD" id="SFLDF00027">
    <property type="entry name" value="p-type_atpase"/>
    <property type="match status" value="1"/>
</dbReference>
<dbReference type="InterPro" id="IPR001757">
    <property type="entry name" value="P_typ_ATPase"/>
</dbReference>
<evidence type="ECO:0000256" key="6">
    <source>
        <dbReference type="ARBA" id="ARBA00022989"/>
    </source>
</evidence>
<dbReference type="PANTHER" id="PTHR48085">
    <property type="entry name" value="CADMIUM/ZINC-TRANSPORTING ATPASE HMA2-RELATED"/>
    <property type="match status" value="1"/>
</dbReference>
<dbReference type="Pfam" id="PF00702">
    <property type="entry name" value="Hydrolase"/>
    <property type="match status" value="1"/>
</dbReference>
<dbReference type="Gene3D" id="3.40.50.1000">
    <property type="entry name" value="HAD superfamily/HAD-like"/>
    <property type="match status" value="1"/>
</dbReference>
<dbReference type="RefSeq" id="WP_192279094.1">
    <property type="nucleotide sequence ID" value="NZ_JACZDF010000003.1"/>
</dbReference>
<dbReference type="PRINTS" id="PR00120">
    <property type="entry name" value="HATPASE"/>
</dbReference>
<dbReference type="InterPro" id="IPR059000">
    <property type="entry name" value="ATPase_P-type_domA"/>
</dbReference>
<keyword evidence="5" id="KW-1278">Translocase</keyword>
<dbReference type="InterPro" id="IPR027256">
    <property type="entry name" value="P-typ_ATPase_IB"/>
</dbReference>
<dbReference type="Gene3D" id="2.70.150.10">
    <property type="entry name" value="Calcium-transporting ATPase, cytoplasmic transduction domain A"/>
    <property type="match status" value="1"/>
</dbReference>
<dbReference type="InterPro" id="IPR044492">
    <property type="entry name" value="P_typ_ATPase_HD_dom"/>
</dbReference>
<feature type="domain" description="P-type ATPase A" evidence="9">
    <location>
        <begin position="114"/>
        <end position="213"/>
    </location>
</feature>
<evidence type="ECO:0000313" key="11">
    <source>
        <dbReference type="Proteomes" id="UP000642107"/>
    </source>
</evidence>
<feature type="transmembrane region" description="Helical" evidence="8">
    <location>
        <begin position="255"/>
        <end position="277"/>
    </location>
</feature>
<evidence type="ECO:0000313" key="10">
    <source>
        <dbReference type="EMBL" id="MBD9699210.1"/>
    </source>
</evidence>
<evidence type="ECO:0000256" key="4">
    <source>
        <dbReference type="ARBA" id="ARBA00022723"/>
    </source>
</evidence>
<dbReference type="SFLD" id="SFLDG00002">
    <property type="entry name" value="C1.7:_P-type_atpase_like"/>
    <property type="match status" value="1"/>
</dbReference>
<reference evidence="10 11" key="1">
    <citation type="submission" date="2020-09" db="EMBL/GenBank/DDBJ databases">
        <title>Flavimobilis rhizosphaerae sp. nov., isolated from rhizosphere soil of Spartina alterniflora.</title>
        <authorList>
            <person name="Hanqin C."/>
        </authorList>
    </citation>
    <scope>NUCLEOTIDE SEQUENCE [LARGE SCALE GENOMIC DNA]</scope>
    <source>
        <strain evidence="10 11">GY 10621</strain>
    </source>
</reference>
<dbReference type="EMBL" id="JACZDF010000003">
    <property type="protein sequence ID" value="MBD9699210.1"/>
    <property type="molecule type" value="Genomic_DNA"/>
</dbReference>
<dbReference type="NCBIfam" id="TIGR01525">
    <property type="entry name" value="ATPase-IB_hvy"/>
    <property type="match status" value="1"/>
</dbReference>